<dbReference type="EMBL" id="CAXHTA020000011">
    <property type="protein sequence ID" value="CAL5224507.1"/>
    <property type="molecule type" value="Genomic_DNA"/>
</dbReference>
<dbReference type="InterPro" id="IPR050228">
    <property type="entry name" value="Carboxylesterase_BioH"/>
</dbReference>
<keyword evidence="4" id="KW-1185">Reference proteome</keyword>
<gene>
    <name evidence="3" type="primary">g7204</name>
    <name evidence="3" type="ORF">VP750_LOCUS6166</name>
</gene>
<comment type="caution">
    <text evidence="3">The sequence shown here is derived from an EMBL/GenBank/DDBJ whole genome shotgun (WGS) entry which is preliminary data.</text>
</comment>
<protein>
    <submittedName>
        <fullName evidence="3">G7204 protein</fullName>
    </submittedName>
</protein>
<dbReference type="Gene3D" id="3.40.50.1820">
    <property type="entry name" value="alpha/beta hydrolase"/>
    <property type="match status" value="1"/>
</dbReference>
<evidence type="ECO:0000259" key="2">
    <source>
        <dbReference type="Pfam" id="PF12697"/>
    </source>
</evidence>
<dbReference type="Proteomes" id="UP001497392">
    <property type="component" value="Unassembled WGS sequence"/>
</dbReference>
<dbReference type="SUPFAM" id="SSF53474">
    <property type="entry name" value="alpha/beta-Hydrolases"/>
    <property type="match status" value="1"/>
</dbReference>
<evidence type="ECO:0000313" key="3">
    <source>
        <dbReference type="EMBL" id="CAL5224507.1"/>
    </source>
</evidence>
<proteinExistence type="predicted"/>
<dbReference type="InterPro" id="IPR029058">
    <property type="entry name" value="AB_hydrolase_fold"/>
</dbReference>
<feature type="transmembrane region" description="Helical" evidence="1">
    <location>
        <begin position="6"/>
        <end position="23"/>
    </location>
</feature>
<dbReference type="InterPro" id="IPR000073">
    <property type="entry name" value="AB_hydrolase_1"/>
</dbReference>
<name>A0ABP1G3X2_9CHLO</name>
<evidence type="ECO:0000256" key="1">
    <source>
        <dbReference type="SAM" id="Phobius"/>
    </source>
</evidence>
<organism evidence="3 4">
    <name type="scientific">Coccomyxa viridis</name>
    <dbReference type="NCBI Taxonomy" id="1274662"/>
    <lineage>
        <taxon>Eukaryota</taxon>
        <taxon>Viridiplantae</taxon>
        <taxon>Chlorophyta</taxon>
        <taxon>core chlorophytes</taxon>
        <taxon>Trebouxiophyceae</taxon>
        <taxon>Trebouxiophyceae incertae sedis</taxon>
        <taxon>Coccomyxaceae</taxon>
        <taxon>Coccomyxa</taxon>
    </lineage>
</organism>
<keyword evidence="1" id="KW-0472">Membrane</keyword>
<dbReference type="PANTHER" id="PTHR43194:SF5">
    <property type="entry name" value="PIMELOYL-[ACYL-CARRIER PROTEIN] METHYL ESTER ESTERASE"/>
    <property type="match status" value="1"/>
</dbReference>
<sequence length="374" mass="41734">MLVVYVVLLACIVFAHILIYWLIKAGVEDSKKPAPLSARQRRRLTEAWPRMFQDTMLRKTGPPVTVHDLGGTGQALLFAPANGFHGLCYKSVADRLVHHFHCWGIDFEGQGDSPQDADTAANIIDSFVDCIFAVVAQLDCRGCYVLGHSAGGLAAVLAEQRNPGTFKAMYLYEPVCFSQGRDIPGMHVPEWVDLEGIRVAHRTRTSEDLAVRALRRRRVFASRQAVMDSYGSRPPFKSFYHKALASYIDHGFTELPDGRLQLKCSPECEARVFRDTYKISIEAFRGLNRLACPVAIAAGTEEVTAAIEAEAPLIAAQLPRGRFEKYNGVGHLGPFESPEKVARRLLLNFMCVEPPYTWETLPKMQQVADLRSRL</sequence>
<accession>A0ABP1G3X2</accession>
<dbReference type="Pfam" id="PF12697">
    <property type="entry name" value="Abhydrolase_6"/>
    <property type="match status" value="1"/>
</dbReference>
<dbReference type="PANTHER" id="PTHR43194">
    <property type="entry name" value="HYDROLASE ALPHA/BETA FOLD FAMILY"/>
    <property type="match status" value="1"/>
</dbReference>
<feature type="domain" description="AB hydrolase-1" evidence="2">
    <location>
        <begin position="76"/>
        <end position="343"/>
    </location>
</feature>
<keyword evidence="1" id="KW-0812">Transmembrane</keyword>
<keyword evidence="1" id="KW-1133">Transmembrane helix</keyword>
<evidence type="ECO:0000313" key="4">
    <source>
        <dbReference type="Proteomes" id="UP001497392"/>
    </source>
</evidence>
<reference evidence="3 4" key="1">
    <citation type="submission" date="2024-06" db="EMBL/GenBank/DDBJ databases">
        <authorList>
            <person name="Kraege A."/>
            <person name="Thomma B."/>
        </authorList>
    </citation>
    <scope>NUCLEOTIDE SEQUENCE [LARGE SCALE GENOMIC DNA]</scope>
</reference>